<evidence type="ECO:0000259" key="1">
    <source>
        <dbReference type="Pfam" id="PF13577"/>
    </source>
</evidence>
<reference evidence="2 3" key="1">
    <citation type="submission" date="2015-04" db="EMBL/GenBank/DDBJ databases">
        <title>Genome sequence of aromatic hydrocarbons-degrading Sphingobium chungbukense DJ77.</title>
        <authorList>
            <person name="Kim Y.-C."/>
            <person name="Chae J.-C."/>
        </authorList>
    </citation>
    <scope>NUCLEOTIDE SEQUENCE [LARGE SCALE GENOMIC DNA]</scope>
    <source>
        <strain evidence="2 3">DJ77</strain>
    </source>
</reference>
<dbReference type="InterPro" id="IPR037401">
    <property type="entry name" value="SnoaL-like"/>
</dbReference>
<comment type="caution">
    <text evidence="2">The sequence shown here is derived from an EMBL/GenBank/DDBJ whole genome shotgun (WGS) entry which is preliminary data.</text>
</comment>
<accession>A0A0M3AQA0</accession>
<dbReference type="SUPFAM" id="SSF54427">
    <property type="entry name" value="NTF2-like"/>
    <property type="match status" value="1"/>
</dbReference>
<dbReference type="AlphaFoldDB" id="A0A0M3AQA0"/>
<keyword evidence="3" id="KW-1185">Reference proteome</keyword>
<gene>
    <name evidence="2" type="ORF">YP76_13150</name>
</gene>
<proteinExistence type="predicted"/>
<dbReference type="InterPro" id="IPR006311">
    <property type="entry name" value="TAT_signal"/>
</dbReference>
<protein>
    <recommendedName>
        <fullName evidence="1">SnoaL-like domain-containing protein</fullName>
    </recommendedName>
</protein>
<dbReference type="InterPro" id="IPR032710">
    <property type="entry name" value="NTF2-like_dom_sf"/>
</dbReference>
<dbReference type="PROSITE" id="PS51318">
    <property type="entry name" value="TAT"/>
    <property type="match status" value="1"/>
</dbReference>
<dbReference type="STRING" id="56193.YP76_13150"/>
<dbReference type="EMBL" id="LBIC01000005">
    <property type="protein sequence ID" value="KKW92015.1"/>
    <property type="molecule type" value="Genomic_DNA"/>
</dbReference>
<dbReference type="PATRIC" id="fig|56193.3.peg.2737"/>
<organism evidence="2 3">
    <name type="scientific">Sphingobium chungbukense</name>
    <dbReference type="NCBI Taxonomy" id="56193"/>
    <lineage>
        <taxon>Bacteria</taxon>
        <taxon>Pseudomonadati</taxon>
        <taxon>Pseudomonadota</taxon>
        <taxon>Alphaproteobacteria</taxon>
        <taxon>Sphingomonadales</taxon>
        <taxon>Sphingomonadaceae</taxon>
        <taxon>Sphingobium</taxon>
    </lineage>
</organism>
<evidence type="ECO:0000313" key="2">
    <source>
        <dbReference type="EMBL" id="KKW92015.1"/>
    </source>
</evidence>
<name>A0A0M3AQA0_9SPHN</name>
<dbReference type="Proteomes" id="UP000033874">
    <property type="component" value="Unassembled WGS sequence"/>
</dbReference>
<sequence length="196" mass="22385">MTDPAAPMNRRSALLATGMLGAAAAVPGLAQAKGSVARPLTVEDRIGLQDLHTEYVWAYDCSDEQGFIDLFAKDGMVIGHGTWHRDEAAMRKWFRYLLDIRDKADDYWLHEASQFRFEGDGGNCIVYCYATHFRGTPASKPYPAEVTMGVRSLGYFVNDCVKEDGRWKFRRFTINRWDNHAQPWKKPRPWDLPPRA</sequence>
<dbReference type="Pfam" id="PF13577">
    <property type="entry name" value="SnoaL_4"/>
    <property type="match status" value="1"/>
</dbReference>
<dbReference type="Gene3D" id="3.10.450.50">
    <property type="match status" value="1"/>
</dbReference>
<evidence type="ECO:0000313" key="3">
    <source>
        <dbReference type="Proteomes" id="UP000033874"/>
    </source>
</evidence>
<feature type="domain" description="SnoaL-like" evidence="1">
    <location>
        <begin position="42"/>
        <end position="172"/>
    </location>
</feature>